<dbReference type="Proteomes" id="UP000006038">
    <property type="component" value="Chromosome 3"/>
</dbReference>
<sequence length="119" mass="13065">GAGVEVAAALDGRAAGDELDEEDAEGVDVALVGELVRAQVLRVHVPGGALPLRVLRLRALAAGHPREPDAAQLRRQRVCQHHVRRSDVPVDDRLLCKRWVSVCDSMSYVDRDVEPLRKF</sequence>
<name>J3LUC3_ORYBR</name>
<dbReference type="AlphaFoldDB" id="J3LUC3"/>
<reference evidence="1" key="2">
    <citation type="submission" date="2013-04" db="UniProtKB">
        <authorList>
            <consortium name="EnsemblPlants"/>
        </authorList>
    </citation>
    <scope>IDENTIFICATION</scope>
</reference>
<dbReference type="HOGENOM" id="CLU_2067450_0_0_1"/>
<keyword evidence="2" id="KW-1185">Reference proteome</keyword>
<dbReference type="Gramene" id="OB03G46490.1">
    <property type="protein sequence ID" value="OB03G46490.1"/>
    <property type="gene ID" value="OB03G46490"/>
</dbReference>
<accession>J3LUC3</accession>
<evidence type="ECO:0000313" key="2">
    <source>
        <dbReference type="Proteomes" id="UP000006038"/>
    </source>
</evidence>
<proteinExistence type="predicted"/>
<evidence type="ECO:0000313" key="1">
    <source>
        <dbReference type="EnsemblPlants" id="OB03G46490.1"/>
    </source>
</evidence>
<organism evidence="1">
    <name type="scientific">Oryza brachyantha</name>
    <name type="common">malo sina</name>
    <dbReference type="NCBI Taxonomy" id="4533"/>
    <lineage>
        <taxon>Eukaryota</taxon>
        <taxon>Viridiplantae</taxon>
        <taxon>Streptophyta</taxon>
        <taxon>Embryophyta</taxon>
        <taxon>Tracheophyta</taxon>
        <taxon>Spermatophyta</taxon>
        <taxon>Magnoliopsida</taxon>
        <taxon>Liliopsida</taxon>
        <taxon>Poales</taxon>
        <taxon>Poaceae</taxon>
        <taxon>BOP clade</taxon>
        <taxon>Oryzoideae</taxon>
        <taxon>Oryzeae</taxon>
        <taxon>Oryzinae</taxon>
        <taxon>Oryza</taxon>
    </lineage>
</organism>
<protein>
    <submittedName>
        <fullName evidence="1">Uncharacterized protein</fullName>
    </submittedName>
</protein>
<reference evidence="1" key="1">
    <citation type="journal article" date="2013" name="Nat. Commun.">
        <title>Whole-genome sequencing of Oryza brachyantha reveals mechanisms underlying Oryza genome evolution.</title>
        <authorList>
            <person name="Chen J."/>
            <person name="Huang Q."/>
            <person name="Gao D."/>
            <person name="Wang J."/>
            <person name="Lang Y."/>
            <person name="Liu T."/>
            <person name="Li B."/>
            <person name="Bai Z."/>
            <person name="Luis Goicoechea J."/>
            <person name="Liang C."/>
            <person name="Chen C."/>
            <person name="Zhang W."/>
            <person name="Sun S."/>
            <person name="Liao Y."/>
            <person name="Zhang X."/>
            <person name="Yang L."/>
            <person name="Song C."/>
            <person name="Wang M."/>
            <person name="Shi J."/>
            <person name="Liu G."/>
            <person name="Liu J."/>
            <person name="Zhou H."/>
            <person name="Zhou W."/>
            <person name="Yu Q."/>
            <person name="An N."/>
            <person name="Chen Y."/>
            <person name="Cai Q."/>
            <person name="Wang B."/>
            <person name="Liu B."/>
            <person name="Min J."/>
            <person name="Huang Y."/>
            <person name="Wu H."/>
            <person name="Li Z."/>
            <person name="Zhang Y."/>
            <person name="Yin Y."/>
            <person name="Song W."/>
            <person name="Jiang J."/>
            <person name="Jackson S.A."/>
            <person name="Wing R.A."/>
            <person name="Wang J."/>
            <person name="Chen M."/>
        </authorList>
    </citation>
    <scope>NUCLEOTIDE SEQUENCE [LARGE SCALE GENOMIC DNA]</scope>
    <source>
        <strain evidence="1">cv. IRGC 101232</strain>
    </source>
</reference>
<dbReference type="EnsemblPlants" id="OB03G46490.1">
    <property type="protein sequence ID" value="OB03G46490.1"/>
    <property type="gene ID" value="OB03G46490"/>
</dbReference>